<dbReference type="InterPro" id="IPR013783">
    <property type="entry name" value="Ig-like_fold"/>
</dbReference>
<dbReference type="OrthoDB" id="10060824at2759"/>
<reference evidence="3" key="2">
    <citation type="submission" date="2004-02" db="EMBL/GenBank/DDBJ databases">
        <authorList>
            <consortium name="Genoscope"/>
            <consortium name="Whitehead Institute Centre for Genome Research"/>
        </authorList>
    </citation>
    <scope>NUCLEOTIDE SEQUENCE</scope>
</reference>
<keyword evidence="1" id="KW-0812">Transmembrane</keyword>
<reference evidence="3" key="1">
    <citation type="journal article" date="2004" name="Nature">
        <title>Genome duplication in the teleost fish Tetraodon nigroviridis reveals the early vertebrate proto-karyotype.</title>
        <authorList>
            <person name="Jaillon O."/>
            <person name="Aury J.-M."/>
            <person name="Brunet F."/>
            <person name="Petit J.-L."/>
            <person name="Stange-Thomann N."/>
            <person name="Mauceli E."/>
            <person name="Bouneau L."/>
            <person name="Fischer C."/>
            <person name="Ozouf-Costaz C."/>
            <person name="Bernot A."/>
            <person name="Nicaud S."/>
            <person name="Jaffe D."/>
            <person name="Fisher S."/>
            <person name="Lutfalla G."/>
            <person name="Dossat C."/>
            <person name="Segurens B."/>
            <person name="Dasilva C."/>
            <person name="Salanoubat M."/>
            <person name="Levy M."/>
            <person name="Boudet N."/>
            <person name="Castellano S."/>
            <person name="Anthouard V."/>
            <person name="Jubin C."/>
            <person name="Castelli V."/>
            <person name="Katinka M."/>
            <person name="Vacherie B."/>
            <person name="Biemont C."/>
            <person name="Skalli Z."/>
            <person name="Cattolico L."/>
            <person name="Poulain J."/>
            <person name="De Berardinis V."/>
            <person name="Cruaud C."/>
            <person name="Duprat S."/>
            <person name="Brottier P."/>
            <person name="Coutanceau J.-P."/>
            <person name="Gouzy J."/>
            <person name="Parra G."/>
            <person name="Lardier G."/>
            <person name="Chapple C."/>
            <person name="McKernan K.J."/>
            <person name="McEwan P."/>
            <person name="Bosak S."/>
            <person name="Kellis M."/>
            <person name="Volff J.-N."/>
            <person name="Guigo R."/>
            <person name="Zody M.C."/>
            <person name="Mesirov J."/>
            <person name="Lindblad-Toh K."/>
            <person name="Birren B."/>
            <person name="Nusbaum C."/>
            <person name="Kahn D."/>
            <person name="Robinson-Rechavi M."/>
            <person name="Laudet V."/>
            <person name="Schachter V."/>
            <person name="Quetier F."/>
            <person name="Saurin W."/>
            <person name="Scarpelli C."/>
            <person name="Wincker P."/>
            <person name="Lander E.S."/>
            <person name="Weissenbach J."/>
            <person name="Roest Crollius H."/>
        </authorList>
    </citation>
    <scope>NUCLEOTIDE SEQUENCE [LARGE SCALE GENOMIC DNA]</scope>
</reference>
<keyword evidence="1" id="KW-1133">Transmembrane helix</keyword>
<sequence length="653" mass="71379">VRVDPPVVEFKDIRVGQRYNIKVTAANVGETTKKIFLEKPVSKVFKLTPSGTAEMVAPGLSVSGTLFPKTCSLLMDAVVNFGCIAASSQIITKLHSITNEGSLPGNVHSKQCSYIFILIIFLIIFGTGYFHVQPSGDPSVTISPSSGVICPGDTLWLKVELRTDKPRLLVVRNKQISMQTASMNYSAIFIPFSPSVKLQNRPALLTVQAEVVDQCLELFDPKGAPLSRLSFGSVHFGTSFTKTVVLSNSGPRACDWVCVLRLSPAGTEVGTDLQKSAEAALLQSIARRSSPQQDAFPGLFCVPDHGRLAPYERTTVAVRFSPLPNSLPDEPSFRQDYCLFLLFDSVGSKHGFTNHNGNSSVELAVTGTGLPVVLVPFPSPDFDFGTCKEGQQVDLLCVLQNVCPLLPITFRFQKLAHFIAEPSAGKIPPGKCQDVLLSFIARQNGRFKVCQKLDVLGPIHGDGNQQTGDNTPPKLGCIHTITLNLTAVCCSQTVQLPPKLNPVSSPAAMPWFVLPFSVLTKHNFMNMRGRVRTPLRSCCWLFLMTEPEASDPPTQTQSTGPLFVDFGESEYRSSVTIRNRRNHAAEFSWRTVVTGNGNPFTVQPTTGTVEPHSELDCEVAWHPSFSSPQEGDFDLWVHEGTAQHLHCVAKVWQ</sequence>
<dbReference type="GO" id="GO:0005929">
    <property type="term" value="C:cilium"/>
    <property type="evidence" value="ECO:0007669"/>
    <property type="project" value="TreeGrafter"/>
</dbReference>
<dbReference type="PANTHER" id="PTHR45912">
    <property type="entry name" value="CILIA- AND FLAGELLA-ASSOCIATED PROTEIN 47"/>
    <property type="match status" value="1"/>
</dbReference>
<dbReference type="GO" id="GO:0007288">
    <property type="term" value="P:sperm axoneme assembly"/>
    <property type="evidence" value="ECO:0007669"/>
    <property type="project" value="TreeGrafter"/>
</dbReference>
<dbReference type="PANTHER" id="PTHR45912:SF3">
    <property type="entry name" value="CILIA- AND FLAGELLA-ASSOCIATED PROTEIN 47"/>
    <property type="match status" value="1"/>
</dbReference>
<comment type="caution">
    <text evidence="3">The sequence shown here is derived from an EMBL/GenBank/DDBJ whole genome shotgun (WGS) entry which is preliminary data.</text>
</comment>
<dbReference type="EMBL" id="CAAE01014756">
    <property type="protein sequence ID" value="CAG04991.1"/>
    <property type="molecule type" value="Genomic_DNA"/>
</dbReference>
<feature type="transmembrane region" description="Helical" evidence="1">
    <location>
        <begin position="112"/>
        <end position="132"/>
    </location>
</feature>
<gene>
    <name evidence="3" type="ORF">GSTENG00024866001</name>
</gene>
<dbReference type="PROSITE" id="PS50202">
    <property type="entry name" value="MSP"/>
    <property type="match status" value="1"/>
</dbReference>
<evidence type="ECO:0000313" key="3">
    <source>
        <dbReference type="EMBL" id="CAG04991.1"/>
    </source>
</evidence>
<dbReference type="AlphaFoldDB" id="Q4S2Z1"/>
<feature type="non-terminal residue" evidence="3">
    <location>
        <position position="1"/>
    </location>
</feature>
<dbReference type="InterPro" id="IPR000535">
    <property type="entry name" value="MSP_dom"/>
</dbReference>
<accession>Q4S2Z1</accession>
<proteinExistence type="predicted"/>
<keyword evidence="1" id="KW-0472">Membrane</keyword>
<dbReference type="Gene3D" id="2.60.40.10">
    <property type="entry name" value="Immunoglobulins"/>
    <property type="match status" value="3"/>
</dbReference>
<evidence type="ECO:0000259" key="2">
    <source>
        <dbReference type="PROSITE" id="PS50202"/>
    </source>
</evidence>
<organism evidence="3">
    <name type="scientific">Tetraodon nigroviridis</name>
    <name type="common">Spotted green pufferfish</name>
    <name type="synonym">Chelonodon nigroviridis</name>
    <dbReference type="NCBI Taxonomy" id="99883"/>
    <lineage>
        <taxon>Eukaryota</taxon>
        <taxon>Metazoa</taxon>
        <taxon>Chordata</taxon>
        <taxon>Craniata</taxon>
        <taxon>Vertebrata</taxon>
        <taxon>Euteleostomi</taxon>
        <taxon>Actinopterygii</taxon>
        <taxon>Neopterygii</taxon>
        <taxon>Teleostei</taxon>
        <taxon>Neoteleostei</taxon>
        <taxon>Acanthomorphata</taxon>
        <taxon>Eupercaria</taxon>
        <taxon>Tetraodontiformes</taxon>
        <taxon>Tetradontoidea</taxon>
        <taxon>Tetraodontidae</taxon>
        <taxon>Tetraodon</taxon>
    </lineage>
</organism>
<protein>
    <submittedName>
        <fullName evidence="3">(spotted green pufferfish) hypothetical protein</fullName>
    </submittedName>
</protein>
<feature type="domain" description="MSP" evidence="2">
    <location>
        <begin position="542"/>
        <end position="653"/>
    </location>
</feature>
<dbReference type="KEGG" id="tng:GSTEN00024866G001"/>
<name>Q4S2Z1_TETNG</name>
<evidence type="ECO:0000256" key="1">
    <source>
        <dbReference type="SAM" id="Phobius"/>
    </source>
</evidence>